<keyword evidence="2" id="KW-0501">Molybdenum cofactor biosynthesis</keyword>
<dbReference type="GO" id="GO:0016783">
    <property type="term" value="F:sulfurtransferase activity"/>
    <property type="evidence" value="ECO:0007669"/>
    <property type="project" value="InterPro"/>
</dbReference>
<keyword evidence="1" id="KW-0963">Cytoplasm</keyword>
<protein>
    <submittedName>
        <fullName evidence="3">Formate dehydrogenase accessory sulfurtransferase FdhD</fullName>
    </submittedName>
</protein>
<dbReference type="Gene3D" id="3.40.140.10">
    <property type="entry name" value="Cytidine Deaminase, domain 2"/>
    <property type="match status" value="1"/>
</dbReference>
<dbReference type="Pfam" id="PF02634">
    <property type="entry name" value="FdhD-NarQ"/>
    <property type="match status" value="1"/>
</dbReference>
<gene>
    <name evidence="3" type="ORF">H9874_11170</name>
</gene>
<dbReference type="EMBL" id="DXGI01000413">
    <property type="protein sequence ID" value="HIW79685.1"/>
    <property type="molecule type" value="Genomic_DNA"/>
</dbReference>
<proteinExistence type="predicted"/>
<dbReference type="InterPro" id="IPR003786">
    <property type="entry name" value="FdhD"/>
</dbReference>
<dbReference type="InterPro" id="IPR016193">
    <property type="entry name" value="Cytidine_deaminase-like"/>
</dbReference>
<evidence type="ECO:0000256" key="1">
    <source>
        <dbReference type="ARBA" id="ARBA00022490"/>
    </source>
</evidence>
<evidence type="ECO:0000313" key="3">
    <source>
        <dbReference type="EMBL" id="HIW79685.1"/>
    </source>
</evidence>
<dbReference type="Proteomes" id="UP000824264">
    <property type="component" value="Unassembled WGS sequence"/>
</dbReference>
<comment type="caution">
    <text evidence="3">The sequence shown here is derived from an EMBL/GenBank/DDBJ whole genome shotgun (WGS) entry which is preliminary data.</text>
</comment>
<sequence>MNTPLSYSVTRWKSGEWQHIDDSVSPEECVYVSWPGSSCRLWAWPDDLEPLCVGHALLDYLHLGPEAGPSPYRMSGSVRSISIPPGIEARHAFAVELRREERRGHDETPSIVMTPKDIVRHMDAFLSLEGSCPLLWESTGCFHRAGMFDPRSGVFLRLAEDIGRHNCIDRLAGWACLNGINPASTVLFVSARITSSLYAKARRAGFSFLISRSAVTSMPVEMAREQNRRHPAHPVTLLGFCRPREERFTVFAGEGRIA</sequence>
<organism evidence="3 4">
    <name type="scientific">Candidatus Bilophila faecipullorum</name>
    <dbReference type="NCBI Taxonomy" id="2838482"/>
    <lineage>
        <taxon>Bacteria</taxon>
        <taxon>Pseudomonadati</taxon>
        <taxon>Thermodesulfobacteriota</taxon>
        <taxon>Desulfovibrionia</taxon>
        <taxon>Desulfovibrionales</taxon>
        <taxon>Desulfovibrionaceae</taxon>
        <taxon>Bilophila</taxon>
    </lineage>
</organism>
<reference evidence="3" key="1">
    <citation type="journal article" date="2021" name="PeerJ">
        <title>Extensive microbial diversity within the chicken gut microbiome revealed by metagenomics and culture.</title>
        <authorList>
            <person name="Gilroy R."/>
            <person name="Ravi A."/>
            <person name="Getino M."/>
            <person name="Pursley I."/>
            <person name="Horton D.L."/>
            <person name="Alikhan N.F."/>
            <person name="Baker D."/>
            <person name="Gharbi K."/>
            <person name="Hall N."/>
            <person name="Watson M."/>
            <person name="Adriaenssens E.M."/>
            <person name="Foster-Nyarko E."/>
            <person name="Jarju S."/>
            <person name="Secka A."/>
            <person name="Antonio M."/>
            <person name="Oren A."/>
            <person name="Chaudhuri R.R."/>
            <person name="La Ragione R."/>
            <person name="Hildebrand F."/>
            <person name="Pallen M.J."/>
        </authorList>
    </citation>
    <scope>NUCLEOTIDE SEQUENCE</scope>
    <source>
        <strain evidence="3">ChiSxjej5B17-1746</strain>
    </source>
</reference>
<dbReference type="GO" id="GO:0006777">
    <property type="term" value="P:Mo-molybdopterin cofactor biosynthetic process"/>
    <property type="evidence" value="ECO:0007669"/>
    <property type="project" value="UniProtKB-KW"/>
</dbReference>
<dbReference type="PANTHER" id="PTHR30592">
    <property type="entry name" value="FORMATE DEHYDROGENASE"/>
    <property type="match status" value="1"/>
</dbReference>
<dbReference type="PANTHER" id="PTHR30592:SF1">
    <property type="entry name" value="SULFUR CARRIER PROTEIN FDHD"/>
    <property type="match status" value="1"/>
</dbReference>
<evidence type="ECO:0000313" key="4">
    <source>
        <dbReference type="Proteomes" id="UP000824264"/>
    </source>
</evidence>
<dbReference type="SUPFAM" id="SSF53927">
    <property type="entry name" value="Cytidine deaminase-like"/>
    <property type="match status" value="1"/>
</dbReference>
<evidence type="ECO:0000256" key="2">
    <source>
        <dbReference type="ARBA" id="ARBA00023150"/>
    </source>
</evidence>
<reference evidence="3" key="2">
    <citation type="submission" date="2021-04" db="EMBL/GenBank/DDBJ databases">
        <authorList>
            <person name="Gilroy R."/>
        </authorList>
    </citation>
    <scope>NUCLEOTIDE SEQUENCE</scope>
    <source>
        <strain evidence="3">ChiSxjej5B17-1746</strain>
    </source>
</reference>
<dbReference type="AlphaFoldDB" id="A0A9D1R2K7"/>
<name>A0A9D1R2K7_9BACT</name>
<accession>A0A9D1R2K7</accession>